<dbReference type="AlphaFoldDB" id="A0A7W5HM59"/>
<dbReference type="Pfam" id="PF13643">
    <property type="entry name" value="DUF4145"/>
    <property type="match status" value="1"/>
</dbReference>
<dbReference type="Proteomes" id="UP000518892">
    <property type="component" value="Unassembled WGS sequence"/>
</dbReference>
<name>A0A7W5HM59_9GAMM</name>
<dbReference type="InterPro" id="IPR025285">
    <property type="entry name" value="DUF4145"/>
</dbReference>
<accession>A0A7W5HM59</accession>
<proteinExistence type="predicted"/>
<feature type="domain" description="DUF4145" evidence="1">
    <location>
        <begin position="124"/>
        <end position="210"/>
    </location>
</feature>
<reference evidence="2 3" key="1">
    <citation type="submission" date="2020-08" db="EMBL/GenBank/DDBJ databases">
        <title>Genomic Encyclopedia of Type Strains, Phase III (KMG-III): the genomes of soil and plant-associated and newly described type strains.</title>
        <authorList>
            <person name="Whitman W."/>
        </authorList>
    </citation>
    <scope>NUCLEOTIDE SEQUENCE [LARGE SCALE GENOMIC DNA]</scope>
    <source>
        <strain evidence="2 3">CECT 7744</strain>
    </source>
</reference>
<dbReference type="RefSeq" id="WP_183384438.1">
    <property type="nucleotide sequence ID" value="NZ_JACHXR010000008.1"/>
</dbReference>
<protein>
    <recommendedName>
        <fullName evidence="1">DUF4145 domain-containing protein</fullName>
    </recommendedName>
</protein>
<evidence type="ECO:0000259" key="1">
    <source>
        <dbReference type="Pfam" id="PF13643"/>
    </source>
</evidence>
<gene>
    <name evidence="2" type="ORF">FHR97_002832</name>
</gene>
<sequence length="228" mass="25638">MPKITTEKDKQINEIIDAPCGVCKRSTKHKILADIELAGREETDDALLYGWDNEYQIIQCQGCETVMFRQTHTNSEDMEHYAGPDGWEAGYVKFEDYYPNPEKSRTGLSDDHLLPEKLQRIYTETLNALNGSNPVLTGIGLRAIIETVCKDQAASGKNLYAQINSLVEQSVLTKEGAEILHKLRVLGNDAAHEVNPHSNVQLGLAFDVVEHLLQGVYILPYHAKRKFK</sequence>
<organism evidence="2 3">
    <name type="scientific">Halomonas stenophila</name>
    <dbReference type="NCBI Taxonomy" id="795312"/>
    <lineage>
        <taxon>Bacteria</taxon>
        <taxon>Pseudomonadati</taxon>
        <taxon>Pseudomonadota</taxon>
        <taxon>Gammaproteobacteria</taxon>
        <taxon>Oceanospirillales</taxon>
        <taxon>Halomonadaceae</taxon>
        <taxon>Halomonas</taxon>
    </lineage>
</organism>
<evidence type="ECO:0000313" key="2">
    <source>
        <dbReference type="EMBL" id="MBB3231969.1"/>
    </source>
</evidence>
<comment type="caution">
    <text evidence="2">The sequence shown here is derived from an EMBL/GenBank/DDBJ whole genome shotgun (WGS) entry which is preliminary data.</text>
</comment>
<evidence type="ECO:0000313" key="3">
    <source>
        <dbReference type="Proteomes" id="UP000518892"/>
    </source>
</evidence>
<dbReference type="EMBL" id="JACHXR010000008">
    <property type="protein sequence ID" value="MBB3231969.1"/>
    <property type="molecule type" value="Genomic_DNA"/>
</dbReference>
<keyword evidence="3" id="KW-1185">Reference proteome</keyword>